<comment type="subcellular location">
    <subcellularLocation>
        <location evidence="2 12">Cell inner membrane</location>
        <topology evidence="2 12">Single-pass membrane protein</topology>
    </subcellularLocation>
</comment>
<reference evidence="13 14" key="1">
    <citation type="journal article" date="2012" name="J. Bacteriol.">
        <title>Genome Sequence of the Alkane-Degrading Bacterium Alcanivorax hongdengensis Type Strain A-11-3.</title>
        <authorList>
            <person name="Lai Q."/>
            <person name="Shao Z."/>
        </authorList>
    </citation>
    <scope>NUCLEOTIDE SEQUENCE [LARGE SCALE GENOMIC DNA]</scope>
    <source>
        <strain evidence="13 14">A-11-3</strain>
    </source>
</reference>
<dbReference type="GO" id="GO:1903607">
    <property type="term" value="P:cytochrome c biosynthetic process"/>
    <property type="evidence" value="ECO:0007669"/>
    <property type="project" value="TreeGrafter"/>
</dbReference>
<keyword evidence="9 12" id="KW-0201">Cytochrome c-type biogenesis</keyword>
<keyword evidence="14" id="KW-1185">Reference proteome</keyword>
<dbReference type="Pfam" id="PF04995">
    <property type="entry name" value="CcmD"/>
    <property type="match status" value="1"/>
</dbReference>
<dbReference type="PANTHER" id="PTHR37531">
    <property type="entry name" value="HEME EXPORTER PROTEIN D"/>
    <property type="match status" value="1"/>
</dbReference>
<dbReference type="NCBIfam" id="TIGR03141">
    <property type="entry name" value="cytochro_ccmD"/>
    <property type="match status" value="1"/>
</dbReference>
<dbReference type="PATRIC" id="fig|1177179.3.peg.2208"/>
<accession>L0WA91</accession>
<gene>
    <name evidence="13" type="ORF">A11A3_11072</name>
</gene>
<evidence type="ECO:0000256" key="2">
    <source>
        <dbReference type="ARBA" id="ARBA00004377"/>
    </source>
</evidence>
<keyword evidence="8 12" id="KW-0812">Transmembrane</keyword>
<comment type="function">
    <text evidence="1 12">Required for the export of heme to the periplasm for the biogenesis of c-type cytochromes.</text>
</comment>
<dbReference type="GO" id="GO:0005886">
    <property type="term" value="C:plasma membrane"/>
    <property type="evidence" value="ECO:0007669"/>
    <property type="project" value="UniProtKB-SubCell"/>
</dbReference>
<organism evidence="13 14">
    <name type="scientific">Alcanivorax hongdengensis A-11-3</name>
    <dbReference type="NCBI Taxonomy" id="1177179"/>
    <lineage>
        <taxon>Bacteria</taxon>
        <taxon>Pseudomonadati</taxon>
        <taxon>Pseudomonadota</taxon>
        <taxon>Gammaproteobacteria</taxon>
        <taxon>Oceanospirillales</taxon>
        <taxon>Alcanivoracaceae</taxon>
        <taxon>Alcanivorax</taxon>
    </lineage>
</organism>
<evidence type="ECO:0000256" key="6">
    <source>
        <dbReference type="ARBA" id="ARBA00022475"/>
    </source>
</evidence>
<evidence type="ECO:0000256" key="3">
    <source>
        <dbReference type="ARBA" id="ARBA00008741"/>
    </source>
</evidence>
<dbReference type="STRING" id="1177179.A11A3_11072"/>
<comment type="caution">
    <text evidence="13">The sequence shown here is derived from an EMBL/GenBank/DDBJ whole genome shotgun (WGS) entry which is preliminary data.</text>
</comment>
<dbReference type="AlphaFoldDB" id="L0WA91"/>
<protein>
    <recommendedName>
        <fullName evidence="4 12">Heme exporter protein D</fullName>
    </recommendedName>
</protein>
<dbReference type="InterPro" id="IPR052075">
    <property type="entry name" value="Heme_exporter_D"/>
</dbReference>
<dbReference type="eggNOG" id="COG3114">
    <property type="taxonomic scope" value="Bacteria"/>
</dbReference>
<keyword evidence="10 12" id="KW-1133">Transmembrane helix</keyword>
<evidence type="ECO:0000256" key="4">
    <source>
        <dbReference type="ARBA" id="ARBA00016461"/>
    </source>
</evidence>
<dbReference type="GO" id="GO:0017004">
    <property type="term" value="P:cytochrome complex assembly"/>
    <property type="evidence" value="ECO:0007669"/>
    <property type="project" value="UniProtKB-KW"/>
</dbReference>
<keyword evidence="7 12" id="KW-0997">Cell inner membrane</keyword>
<dbReference type="GO" id="GO:0015886">
    <property type="term" value="P:heme transport"/>
    <property type="evidence" value="ECO:0007669"/>
    <property type="project" value="InterPro"/>
</dbReference>
<evidence type="ECO:0000313" key="14">
    <source>
        <dbReference type="Proteomes" id="UP000010164"/>
    </source>
</evidence>
<evidence type="ECO:0000256" key="9">
    <source>
        <dbReference type="ARBA" id="ARBA00022748"/>
    </source>
</evidence>
<keyword evidence="6 12" id="KW-1003">Cell membrane</keyword>
<dbReference type="Proteomes" id="UP000010164">
    <property type="component" value="Unassembled WGS sequence"/>
</dbReference>
<evidence type="ECO:0000256" key="7">
    <source>
        <dbReference type="ARBA" id="ARBA00022519"/>
    </source>
</evidence>
<sequence>MVFDSFADFLAMGGRGVYVWTAYGISAVVIVASMVQAVRQSTVMRDTLARQARRQQQTENTHESGT</sequence>
<dbReference type="RefSeq" id="WP_008929390.1">
    <property type="nucleotide sequence ID" value="NZ_AMRJ01000017.1"/>
</dbReference>
<dbReference type="PANTHER" id="PTHR37531:SF1">
    <property type="entry name" value="HEME EXPORTER PROTEIN D"/>
    <property type="match status" value="1"/>
</dbReference>
<evidence type="ECO:0000313" key="13">
    <source>
        <dbReference type="EMBL" id="EKF73894.1"/>
    </source>
</evidence>
<proteinExistence type="inferred from homology"/>
<comment type="similarity">
    <text evidence="3 12">Belongs to the CcmD/CycX/HelD family.</text>
</comment>
<keyword evidence="5 12" id="KW-0813">Transport</keyword>
<dbReference type="InterPro" id="IPR007078">
    <property type="entry name" value="Haem_export_protD_CcmD"/>
</dbReference>
<dbReference type="EMBL" id="AMRJ01000017">
    <property type="protein sequence ID" value="EKF73894.1"/>
    <property type="molecule type" value="Genomic_DNA"/>
</dbReference>
<name>L0WA91_9GAMM</name>
<evidence type="ECO:0000256" key="8">
    <source>
        <dbReference type="ARBA" id="ARBA00022692"/>
    </source>
</evidence>
<keyword evidence="11 12" id="KW-0472">Membrane</keyword>
<dbReference type="OrthoDB" id="9815607at2"/>
<evidence type="ECO:0000256" key="5">
    <source>
        <dbReference type="ARBA" id="ARBA00022448"/>
    </source>
</evidence>
<feature type="transmembrane region" description="Helical" evidence="12">
    <location>
        <begin position="20"/>
        <end position="38"/>
    </location>
</feature>
<evidence type="ECO:0000256" key="11">
    <source>
        <dbReference type="ARBA" id="ARBA00023136"/>
    </source>
</evidence>
<evidence type="ECO:0000256" key="10">
    <source>
        <dbReference type="ARBA" id="ARBA00022989"/>
    </source>
</evidence>
<evidence type="ECO:0000256" key="12">
    <source>
        <dbReference type="RuleBase" id="RU363101"/>
    </source>
</evidence>
<evidence type="ECO:0000256" key="1">
    <source>
        <dbReference type="ARBA" id="ARBA00002442"/>
    </source>
</evidence>